<dbReference type="EMBL" id="FOJT01000003">
    <property type="protein sequence ID" value="SFB00126.1"/>
    <property type="molecule type" value="Genomic_DNA"/>
</dbReference>
<dbReference type="InterPro" id="IPR018490">
    <property type="entry name" value="cNMP-bd_dom_sf"/>
</dbReference>
<dbReference type="CDD" id="cd00038">
    <property type="entry name" value="CAP_ED"/>
    <property type="match status" value="1"/>
</dbReference>
<dbReference type="AlphaFoldDB" id="A0A1I0XI74"/>
<name>A0A1I0XI74_9FLAO</name>
<keyword evidence="2" id="KW-0808">Transferase</keyword>
<dbReference type="OrthoDB" id="758145at2"/>
<keyword evidence="3" id="KW-1185">Reference proteome</keyword>
<sequence>MELSNSKIAFINYLRQFIDSESDDFEEAIQKTKESFSVLNLKKNEYLVKEGEICNYFCYVESGILQHSILVSDEEKTSYLALRNTVTSSLNSFLFNKPSRKSVKAIFDCKLWVIDIENFKTLIKTNKAFNQFYYNLIEKQICLIDDYRIDLLTLTPEERYKKLLATEPKLLQEVPLHYLASFLGISSRHMSRIRKNIK</sequence>
<evidence type="ECO:0000259" key="1">
    <source>
        <dbReference type="PROSITE" id="PS50042"/>
    </source>
</evidence>
<dbReference type="SUPFAM" id="SSF51206">
    <property type="entry name" value="cAMP-binding domain-like"/>
    <property type="match status" value="1"/>
</dbReference>
<dbReference type="Proteomes" id="UP000199604">
    <property type="component" value="Unassembled WGS sequence"/>
</dbReference>
<dbReference type="InterPro" id="IPR014710">
    <property type="entry name" value="RmlC-like_jellyroll"/>
</dbReference>
<feature type="domain" description="Cyclic nucleotide-binding" evidence="1">
    <location>
        <begin position="13"/>
        <end position="140"/>
    </location>
</feature>
<dbReference type="GO" id="GO:0016301">
    <property type="term" value="F:kinase activity"/>
    <property type="evidence" value="ECO:0007669"/>
    <property type="project" value="UniProtKB-KW"/>
</dbReference>
<dbReference type="Pfam" id="PF00027">
    <property type="entry name" value="cNMP_binding"/>
    <property type="match status" value="1"/>
</dbReference>
<reference evidence="3" key="1">
    <citation type="submission" date="2016-10" db="EMBL/GenBank/DDBJ databases">
        <authorList>
            <person name="Varghese N."/>
            <person name="Submissions S."/>
        </authorList>
    </citation>
    <scope>NUCLEOTIDE SEQUENCE [LARGE SCALE GENOMIC DNA]</scope>
    <source>
        <strain evidence="3">DSM 21789</strain>
    </source>
</reference>
<dbReference type="Gene3D" id="2.60.120.10">
    <property type="entry name" value="Jelly Rolls"/>
    <property type="match status" value="1"/>
</dbReference>
<dbReference type="STRING" id="498292.SAMN05660845_1240"/>
<keyword evidence="2" id="KW-0418">Kinase</keyword>
<gene>
    <name evidence="2" type="ORF">SAMN05660845_1240</name>
</gene>
<protein>
    <submittedName>
        <fullName evidence="2">cAMP-binding domain of CRP or a regulatory subunit of cAMP-dependent protein kinases</fullName>
    </submittedName>
</protein>
<dbReference type="InterPro" id="IPR000595">
    <property type="entry name" value="cNMP-bd_dom"/>
</dbReference>
<organism evidence="2 3">
    <name type="scientific">Flavobacterium swingsii</name>
    <dbReference type="NCBI Taxonomy" id="498292"/>
    <lineage>
        <taxon>Bacteria</taxon>
        <taxon>Pseudomonadati</taxon>
        <taxon>Bacteroidota</taxon>
        <taxon>Flavobacteriia</taxon>
        <taxon>Flavobacteriales</taxon>
        <taxon>Flavobacteriaceae</taxon>
        <taxon>Flavobacterium</taxon>
    </lineage>
</organism>
<proteinExistence type="predicted"/>
<evidence type="ECO:0000313" key="2">
    <source>
        <dbReference type="EMBL" id="SFB00126.1"/>
    </source>
</evidence>
<dbReference type="PROSITE" id="PS50042">
    <property type="entry name" value="CNMP_BINDING_3"/>
    <property type="match status" value="1"/>
</dbReference>
<accession>A0A1I0XI74</accession>
<evidence type="ECO:0000313" key="3">
    <source>
        <dbReference type="Proteomes" id="UP000199604"/>
    </source>
</evidence>
<dbReference type="RefSeq" id="WP_091475098.1">
    <property type="nucleotide sequence ID" value="NZ_FOJT01000003.1"/>
</dbReference>